<dbReference type="AlphaFoldDB" id="A0A6L9EHR1"/>
<dbReference type="EMBL" id="WXYO01000009">
    <property type="protein sequence ID" value="NAS14192.1"/>
    <property type="molecule type" value="Genomic_DNA"/>
</dbReference>
<evidence type="ECO:0000313" key="3">
    <source>
        <dbReference type="Proteomes" id="UP000475249"/>
    </source>
</evidence>
<gene>
    <name evidence="2" type="ORF">GTQ38_19435</name>
</gene>
<reference evidence="2 3" key="1">
    <citation type="submission" date="2020-01" db="EMBL/GenBank/DDBJ databases">
        <title>Bacteria diversity of Porities sp.</title>
        <authorList>
            <person name="Wang G."/>
        </authorList>
    </citation>
    <scope>NUCLEOTIDE SEQUENCE [LARGE SCALE GENOMIC DNA]</scope>
    <source>
        <strain evidence="2 3">R33</strain>
    </source>
</reference>
<keyword evidence="1" id="KW-0732">Signal</keyword>
<keyword evidence="3" id="KW-1185">Reference proteome</keyword>
<organism evidence="2 3">
    <name type="scientific">Poritiphilus flavus</name>
    <dbReference type="NCBI Taxonomy" id="2697053"/>
    <lineage>
        <taxon>Bacteria</taxon>
        <taxon>Pseudomonadati</taxon>
        <taxon>Bacteroidota</taxon>
        <taxon>Flavobacteriia</taxon>
        <taxon>Flavobacteriales</taxon>
        <taxon>Flavobacteriaceae</taxon>
        <taxon>Poritiphilus</taxon>
    </lineage>
</organism>
<evidence type="ECO:0000256" key="1">
    <source>
        <dbReference type="SAM" id="SignalP"/>
    </source>
</evidence>
<name>A0A6L9EHR1_9FLAO</name>
<accession>A0A6L9EHR1</accession>
<protein>
    <submittedName>
        <fullName evidence="2">Uncharacterized protein</fullName>
    </submittedName>
</protein>
<feature type="signal peptide" evidence="1">
    <location>
        <begin position="1"/>
        <end position="19"/>
    </location>
</feature>
<proteinExistence type="predicted"/>
<sequence length="246" mass="27735">MKRYISFFVMGLVVSVASAQYSGQLATNLSAGGDTQGIASATIASLLGPIVEADAKRTLEVEEFQGSPYVDDNFRPTTIFYRDEEVGSLFYRYNALNEEVEIKQQNLLEEGIRALGRDKNISIYNNGKPMSFKTFIDRKGKTTNGYLTLLHDGETFDLYKRTHVKFTEGSPAQNSFVKATPNRFAHFEEYYMQKNGVDRIDEILLKKNQLIKAVGGDKQALSGYIKDNSLDLKNEADLIKFFAYLK</sequence>
<comment type="caution">
    <text evidence="2">The sequence shown here is derived from an EMBL/GenBank/DDBJ whole genome shotgun (WGS) entry which is preliminary data.</text>
</comment>
<dbReference type="Proteomes" id="UP000475249">
    <property type="component" value="Unassembled WGS sequence"/>
</dbReference>
<feature type="chain" id="PRO_5026715051" evidence="1">
    <location>
        <begin position="20"/>
        <end position="246"/>
    </location>
</feature>
<evidence type="ECO:0000313" key="2">
    <source>
        <dbReference type="EMBL" id="NAS14192.1"/>
    </source>
</evidence>
<dbReference type="RefSeq" id="WP_161437242.1">
    <property type="nucleotide sequence ID" value="NZ_WXYO01000009.1"/>
</dbReference>